<dbReference type="PANTHER" id="PTHR21666">
    <property type="entry name" value="PEPTIDASE-RELATED"/>
    <property type="match status" value="1"/>
</dbReference>
<evidence type="ECO:0000256" key="1">
    <source>
        <dbReference type="SAM" id="SignalP"/>
    </source>
</evidence>
<protein>
    <submittedName>
        <fullName evidence="3">M23 family metallopeptidase</fullName>
        <ecNumber evidence="3">3.4.-.-</ecNumber>
    </submittedName>
</protein>
<dbReference type="PANTHER" id="PTHR21666:SF270">
    <property type="entry name" value="MUREIN HYDROLASE ACTIVATOR ENVC"/>
    <property type="match status" value="1"/>
</dbReference>
<dbReference type="InterPro" id="IPR050570">
    <property type="entry name" value="Cell_wall_metabolism_enzyme"/>
</dbReference>
<dbReference type="Proteomes" id="UP001491552">
    <property type="component" value="Unassembled WGS sequence"/>
</dbReference>
<proteinExistence type="predicted"/>
<dbReference type="RefSeq" id="WP_349134418.1">
    <property type="nucleotide sequence ID" value="NZ_JBBMFF010000032.1"/>
</dbReference>
<dbReference type="InterPro" id="IPR011055">
    <property type="entry name" value="Dup_hybrid_motif"/>
</dbReference>
<dbReference type="SUPFAM" id="SSF51261">
    <property type="entry name" value="Duplicated hybrid motif"/>
    <property type="match status" value="1"/>
</dbReference>
<keyword evidence="1" id="KW-0732">Signal</keyword>
<evidence type="ECO:0000259" key="2">
    <source>
        <dbReference type="Pfam" id="PF01551"/>
    </source>
</evidence>
<feature type="signal peptide" evidence="1">
    <location>
        <begin position="1"/>
        <end position="19"/>
    </location>
</feature>
<evidence type="ECO:0000313" key="3">
    <source>
        <dbReference type="EMBL" id="MEQ2509701.1"/>
    </source>
</evidence>
<name>A0ABV1G2S8_9FIRM</name>
<feature type="chain" id="PRO_5045059647" evidence="1">
    <location>
        <begin position="20"/>
        <end position="326"/>
    </location>
</feature>
<dbReference type="Gene3D" id="2.70.70.10">
    <property type="entry name" value="Glucose Permease (Domain IIA)"/>
    <property type="match status" value="1"/>
</dbReference>
<dbReference type="InterPro" id="IPR016047">
    <property type="entry name" value="M23ase_b-sheet_dom"/>
</dbReference>
<gene>
    <name evidence="3" type="ORF">WMO66_00325</name>
</gene>
<keyword evidence="4" id="KW-1185">Reference proteome</keyword>
<dbReference type="EMBL" id="JBBMFF010000032">
    <property type="protein sequence ID" value="MEQ2509701.1"/>
    <property type="molecule type" value="Genomic_DNA"/>
</dbReference>
<dbReference type="Pfam" id="PF01551">
    <property type="entry name" value="Peptidase_M23"/>
    <property type="match status" value="1"/>
</dbReference>
<evidence type="ECO:0000313" key="4">
    <source>
        <dbReference type="Proteomes" id="UP001491552"/>
    </source>
</evidence>
<sequence>MKKVLIAILLLGLLPHASADYIHWVDFRLSAPVLRSALELDMASQGGEQPLDWIDILALAAAWRGGTGVTVADTQRAAQALRGDTPPERLPGMAGRYFSYYREAYGAALGGLVGHFAIRRTDPQTGEAEWIPAYGLKAFSPIAAGYFWSHYPDFGAQRSYGYARPHLGNDILGALGTPICAVEGGTVEALGWNRYGGWRIGIRSDDRKRYYYYAHLRKDTPYAEGLAVGQRVQAGEVIGFMGRTGYSAQENVNNIETVHLHFGLQLIFDESQKECDSEIWIDVYPIIELLASHCSSVARDPQTGRWERLYPYCDLDAEPIRSAAAR</sequence>
<dbReference type="EC" id="3.4.-.-" evidence="3"/>
<dbReference type="GO" id="GO:0016787">
    <property type="term" value="F:hydrolase activity"/>
    <property type="evidence" value="ECO:0007669"/>
    <property type="project" value="UniProtKB-KW"/>
</dbReference>
<comment type="caution">
    <text evidence="3">The sequence shown here is derived from an EMBL/GenBank/DDBJ whole genome shotgun (WGS) entry which is preliminary data.</text>
</comment>
<organism evidence="3 4">
    <name type="scientific">Faecousia intestinalis</name>
    <dbReference type="NCBI Taxonomy" id="3133167"/>
    <lineage>
        <taxon>Bacteria</taxon>
        <taxon>Bacillati</taxon>
        <taxon>Bacillota</taxon>
        <taxon>Clostridia</taxon>
        <taxon>Eubacteriales</taxon>
        <taxon>Oscillospiraceae</taxon>
        <taxon>Faecousia</taxon>
    </lineage>
</organism>
<keyword evidence="3" id="KW-0378">Hydrolase</keyword>
<feature type="domain" description="M23ase beta-sheet core" evidence="2">
    <location>
        <begin position="165"/>
        <end position="265"/>
    </location>
</feature>
<reference evidence="3 4" key="1">
    <citation type="submission" date="2024-03" db="EMBL/GenBank/DDBJ databases">
        <title>Human intestinal bacterial collection.</title>
        <authorList>
            <person name="Pauvert C."/>
            <person name="Hitch T.C.A."/>
            <person name="Clavel T."/>
        </authorList>
    </citation>
    <scope>NUCLEOTIDE SEQUENCE [LARGE SCALE GENOMIC DNA]</scope>
    <source>
        <strain evidence="3 4">CLA-AA-H192</strain>
    </source>
</reference>
<accession>A0ABV1G2S8</accession>
<dbReference type="CDD" id="cd12797">
    <property type="entry name" value="M23_peptidase"/>
    <property type="match status" value="1"/>
</dbReference>